<dbReference type="PANTHER" id="PTHR23159">
    <property type="entry name" value="CENTROSOMAL PROTEIN 2"/>
    <property type="match status" value="1"/>
</dbReference>
<dbReference type="SMART" id="SM00184">
    <property type="entry name" value="RING"/>
    <property type="match status" value="1"/>
</dbReference>
<organism evidence="6 7">
    <name type="scientific">Roridomyces roridus</name>
    <dbReference type="NCBI Taxonomy" id="1738132"/>
    <lineage>
        <taxon>Eukaryota</taxon>
        <taxon>Fungi</taxon>
        <taxon>Dikarya</taxon>
        <taxon>Basidiomycota</taxon>
        <taxon>Agaricomycotina</taxon>
        <taxon>Agaricomycetes</taxon>
        <taxon>Agaricomycetidae</taxon>
        <taxon>Agaricales</taxon>
        <taxon>Marasmiineae</taxon>
        <taxon>Mycenaceae</taxon>
        <taxon>Roridomyces</taxon>
    </lineage>
</organism>
<keyword evidence="1" id="KW-0862">Zinc</keyword>
<dbReference type="PROSITE" id="PS50089">
    <property type="entry name" value="ZF_RING_2"/>
    <property type="match status" value="1"/>
</dbReference>
<dbReference type="Gene3D" id="3.30.40.10">
    <property type="entry name" value="Zinc/RING finger domain, C3HC4 (zinc finger)"/>
    <property type="match status" value="1"/>
</dbReference>
<keyword evidence="2" id="KW-0175">Coiled coil</keyword>
<keyword evidence="7" id="KW-1185">Reference proteome</keyword>
<dbReference type="Pfam" id="PF00512">
    <property type="entry name" value="HisKA"/>
    <property type="match status" value="1"/>
</dbReference>
<feature type="transmembrane region" description="Helical" evidence="4">
    <location>
        <begin position="561"/>
        <end position="578"/>
    </location>
</feature>
<feature type="transmembrane region" description="Helical" evidence="4">
    <location>
        <begin position="516"/>
        <end position="540"/>
    </location>
</feature>
<dbReference type="AlphaFoldDB" id="A0AAD7BMA5"/>
<comment type="caution">
    <text evidence="6">The sequence shown here is derived from an EMBL/GenBank/DDBJ whole genome shotgun (WGS) entry which is preliminary data.</text>
</comment>
<dbReference type="GO" id="GO:0008270">
    <property type="term" value="F:zinc ion binding"/>
    <property type="evidence" value="ECO:0007669"/>
    <property type="project" value="UniProtKB-KW"/>
</dbReference>
<evidence type="ECO:0000259" key="5">
    <source>
        <dbReference type="PROSITE" id="PS50089"/>
    </source>
</evidence>
<dbReference type="GO" id="GO:0000155">
    <property type="term" value="F:phosphorelay sensor kinase activity"/>
    <property type="evidence" value="ECO:0007669"/>
    <property type="project" value="InterPro"/>
</dbReference>
<keyword evidence="1" id="KW-0863">Zinc-finger</keyword>
<feature type="domain" description="RING-type" evidence="5">
    <location>
        <begin position="6"/>
        <end position="48"/>
    </location>
</feature>
<dbReference type="EMBL" id="JARKIF010000012">
    <property type="protein sequence ID" value="KAJ7625472.1"/>
    <property type="molecule type" value="Genomic_DNA"/>
</dbReference>
<evidence type="ECO:0000256" key="3">
    <source>
        <dbReference type="SAM" id="MobiDB-lite"/>
    </source>
</evidence>
<protein>
    <recommendedName>
        <fullName evidence="5">RING-type domain-containing protein</fullName>
    </recommendedName>
</protein>
<dbReference type="Gene3D" id="1.10.287.130">
    <property type="match status" value="1"/>
</dbReference>
<evidence type="ECO:0000256" key="4">
    <source>
        <dbReference type="SAM" id="Phobius"/>
    </source>
</evidence>
<evidence type="ECO:0000256" key="1">
    <source>
        <dbReference type="PROSITE-ProRule" id="PRU00175"/>
    </source>
</evidence>
<reference evidence="6" key="1">
    <citation type="submission" date="2023-03" db="EMBL/GenBank/DDBJ databases">
        <title>Massive genome expansion in bonnet fungi (Mycena s.s.) driven by repeated elements and novel gene families across ecological guilds.</title>
        <authorList>
            <consortium name="Lawrence Berkeley National Laboratory"/>
            <person name="Harder C.B."/>
            <person name="Miyauchi S."/>
            <person name="Viragh M."/>
            <person name="Kuo A."/>
            <person name="Thoen E."/>
            <person name="Andreopoulos B."/>
            <person name="Lu D."/>
            <person name="Skrede I."/>
            <person name="Drula E."/>
            <person name="Henrissat B."/>
            <person name="Morin E."/>
            <person name="Kohler A."/>
            <person name="Barry K."/>
            <person name="LaButti K."/>
            <person name="Morin E."/>
            <person name="Salamov A."/>
            <person name="Lipzen A."/>
            <person name="Mereny Z."/>
            <person name="Hegedus B."/>
            <person name="Baldrian P."/>
            <person name="Stursova M."/>
            <person name="Weitz H."/>
            <person name="Taylor A."/>
            <person name="Grigoriev I.V."/>
            <person name="Nagy L.G."/>
            <person name="Martin F."/>
            <person name="Kauserud H."/>
        </authorList>
    </citation>
    <scope>NUCLEOTIDE SEQUENCE</scope>
    <source>
        <strain evidence="6">9284</strain>
    </source>
</reference>
<keyword evidence="1" id="KW-0479">Metal-binding</keyword>
<evidence type="ECO:0000313" key="6">
    <source>
        <dbReference type="EMBL" id="KAJ7625472.1"/>
    </source>
</evidence>
<name>A0AAD7BMA5_9AGAR</name>
<keyword evidence="4" id="KW-1133">Transmembrane helix</keyword>
<sequence length="801" mass="90709">MSNCHCSVCLSDFPIERFRRLACGHCFCGTCTTELQRMTPRAACPQCRASIAEGDVQPIYLTIVAARPLESVVADGLRRMDHDSKLVSVKIAERKLRQVAEQPHVRREEVGELLSAIEDFSKRIAPIFKRAKSQIAEIATLKRELEKLAELKAEAEQATTLRGEVAILRAEMQELKKELHNANSERELAIGLADKGTKQVLELRKQLQKTQTESQAEIRRLKGFLERNSQDRSAQKQKISGLEQENHRLAQQMEDLLAERPRVQNSSCSDDFESDLEIEEEVFPSPPQSTESIAFPFEGMPRPGFGSDWQLARDLTTDTPVSSEEHLPLPATQQPLDCPTCELRYGSNTGRPYVPTTSPLLDTSPEHILSICNNDSEQLGGDEVDVVIVDRSWSEDFESESNSDAAETASSRHNGTATGAAAVASDDRPEGVWTLPPLAFTRRKLWPRIAQFYMPRFADEADESLYQREVWGQSKRLSLWSSVFFIASCILAIVTIQSRWSLLTRYSTLEWPHFFPFPSCSFLCISAWSWPLYDILYAYLCGFYERNPYKDRPFSCGSKDFLSTFYYTAALQAVAMFGTSLKRLPATIGAVIFLIFSCVTILPMNHACLRNVINFVIFQCVLLYMHSQKENSSRKLFWLRTQLKAQVQQTRKAQMNERQAADSKRRLTSYVFHEVRVPLNTALLAVQNMASRPIAKDHEVEFNALEGSLSMMSKVLNDVLDFNRMDSGQLETLSRPYAFHKVLLSLFIPLRLAADARKLEFVVDLDPRIDEVATRAAYQSMHPTSEMTPGLVVGDETRLRK</sequence>
<dbReference type="InterPro" id="IPR001841">
    <property type="entry name" value="Znf_RING"/>
</dbReference>
<gene>
    <name evidence="6" type="ORF">FB45DRAFT_1004909</name>
</gene>
<dbReference type="SMART" id="SM00388">
    <property type="entry name" value="HisKA"/>
    <property type="match status" value="1"/>
</dbReference>
<feature type="transmembrane region" description="Helical" evidence="4">
    <location>
        <begin position="584"/>
        <end position="602"/>
    </location>
</feature>
<accession>A0AAD7BMA5</accession>
<dbReference type="InterPro" id="IPR013083">
    <property type="entry name" value="Znf_RING/FYVE/PHD"/>
</dbReference>
<keyword evidence="4" id="KW-0812">Transmembrane</keyword>
<dbReference type="SUPFAM" id="SSF47384">
    <property type="entry name" value="Homodimeric domain of signal transducing histidine kinase"/>
    <property type="match status" value="1"/>
</dbReference>
<proteinExistence type="predicted"/>
<dbReference type="SUPFAM" id="SSF57850">
    <property type="entry name" value="RING/U-box"/>
    <property type="match status" value="1"/>
</dbReference>
<dbReference type="InterPro" id="IPR003661">
    <property type="entry name" value="HisK_dim/P_dom"/>
</dbReference>
<dbReference type="PANTHER" id="PTHR23159:SF31">
    <property type="entry name" value="CENTROSOME-ASSOCIATED PROTEIN CEP250 ISOFORM X1"/>
    <property type="match status" value="1"/>
</dbReference>
<dbReference type="CDD" id="cd00082">
    <property type="entry name" value="HisKA"/>
    <property type="match status" value="1"/>
</dbReference>
<feature type="region of interest" description="Disordered" evidence="3">
    <location>
        <begin position="397"/>
        <end position="425"/>
    </location>
</feature>
<evidence type="ECO:0000313" key="7">
    <source>
        <dbReference type="Proteomes" id="UP001221142"/>
    </source>
</evidence>
<feature type="compositionally biased region" description="Polar residues" evidence="3">
    <location>
        <begin position="402"/>
        <end position="417"/>
    </location>
</feature>
<feature type="transmembrane region" description="Helical" evidence="4">
    <location>
        <begin position="477"/>
        <end position="496"/>
    </location>
</feature>
<dbReference type="InterPro" id="IPR036097">
    <property type="entry name" value="HisK_dim/P_sf"/>
</dbReference>
<feature type="coiled-coil region" evidence="2">
    <location>
        <begin position="128"/>
        <end position="259"/>
    </location>
</feature>
<keyword evidence="4" id="KW-0472">Membrane</keyword>
<dbReference type="Proteomes" id="UP001221142">
    <property type="component" value="Unassembled WGS sequence"/>
</dbReference>
<evidence type="ECO:0000256" key="2">
    <source>
        <dbReference type="SAM" id="Coils"/>
    </source>
</evidence>